<dbReference type="Proteomes" id="UP001084197">
    <property type="component" value="Unassembled WGS sequence"/>
</dbReference>
<gene>
    <name evidence="15" type="primary">mvk</name>
    <name evidence="15" type="ORF">OWO01_14345</name>
</gene>
<evidence type="ECO:0000259" key="14">
    <source>
        <dbReference type="Pfam" id="PF08544"/>
    </source>
</evidence>
<dbReference type="SUPFAM" id="SSF55060">
    <property type="entry name" value="GHMP Kinase, C-terminal domain"/>
    <property type="match status" value="1"/>
</dbReference>
<dbReference type="InterPro" id="IPR006203">
    <property type="entry name" value="GHMP_knse_ATP-bd_CS"/>
</dbReference>
<dbReference type="Gene3D" id="3.30.230.10">
    <property type="match status" value="1"/>
</dbReference>
<dbReference type="InterPro" id="IPR020568">
    <property type="entry name" value="Ribosomal_Su5_D2-typ_SF"/>
</dbReference>
<keyword evidence="5" id="KW-0444">Lipid biosynthesis</keyword>
<evidence type="ECO:0000313" key="16">
    <source>
        <dbReference type="Proteomes" id="UP001084197"/>
    </source>
</evidence>
<dbReference type="PRINTS" id="PR00959">
    <property type="entry name" value="MEVGALKINASE"/>
</dbReference>
<evidence type="ECO:0000259" key="13">
    <source>
        <dbReference type="Pfam" id="PF00288"/>
    </source>
</evidence>
<comment type="subcellular location">
    <subcellularLocation>
        <location evidence="1">Cytoplasm</location>
    </subcellularLocation>
</comment>
<evidence type="ECO:0000256" key="4">
    <source>
        <dbReference type="ARBA" id="ARBA00022490"/>
    </source>
</evidence>
<dbReference type="InterPro" id="IPR006205">
    <property type="entry name" value="Mev_gal_kin"/>
</dbReference>
<dbReference type="GO" id="GO:0019287">
    <property type="term" value="P:isopentenyl diphosphate biosynthetic process, mevalonate pathway"/>
    <property type="evidence" value="ECO:0007669"/>
    <property type="project" value="TreeGrafter"/>
</dbReference>
<dbReference type="InterPro" id="IPR014721">
    <property type="entry name" value="Ribsml_uS5_D2-typ_fold_subgr"/>
</dbReference>
<evidence type="ECO:0000256" key="12">
    <source>
        <dbReference type="ARBA" id="ARBA00029438"/>
    </source>
</evidence>
<dbReference type="GO" id="GO:0005524">
    <property type="term" value="F:ATP binding"/>
    <property type="evidence" value="ECO:0007669"/>
    <property type="project" value="UniProtKB-KW"/>
</dbReference>
<evidence type="ECO:0000256" key="9">
    <source>
        <dbReference type="ARBA" id="ARBA00022840"/>
    </source>
</evidence>
<evidence type="ECO:0000256" key="5">
    <source>
        <dbReference type="ARBA" id="ARBA00022516"/>
    </source>
</evidence>
<dbReference type="AlphaFoldDB" id="A0A9J6RF55"/>
<dbReference type="EC" id="2.7.1.36" evidence="3"/>
<dbReference type="PANTHER" id="PTHR43290:SF2">
    <property type="entry name" value="MEVALONATE KINASE"/>
    <property type="match status" value="1"/>
</dbReference>
<feature type="domain" description="GHMP kinase N-terminal" evidence="13">
    <location>
        <begin position="75"/>
        <end position="151"/>
    </location>
</feature>
<evidence type="ECO:0000256" key="3">
    <source>
        <dbReference type="ARBA" id="ARBA00012103"/>
    </source>
</evidence>
<evidence type="ECO:0000256" key="2">
    <source>
        <dbReference type="ARBA" id="ARBA00006495"/>
    </source>
</evidence>
<evidence type="ECO:0000313" key="15">
    <source>
        <dbReference type="EMBL" id="MCZ0704386.1"/>
    </source>
</evidence>
<evidence type="ECO:0000256" key="6">
    <source>
        <dbReference type="ARBA" id="ARBA00022679"/>
    </source>
</evidence>
<dbReference type="RefSeq" id="WP_268781156.1">
    <property type="nucleotide sequence ID" value="NZ_JAPRAT010000035.1"/>
</dbReference>
<name>A0A9J6RF55_9BACI</name>
<accession>A0A9J6RF55</accession>
<dbReference type="GO" id="GO:0005829">
    <property type="term" value="C:cytosol"/>
    <property type="evidence" value="ECO:0007669"/>
    <property type="project" value="TreeGrafter"/>
</dbReference>
<keyword evidence="4" id="KW-0963">Cytoplasm</keyword>
<protein>
    <recommendedName>
        <fullName evidence="3">mevalonate kinase</fullName>
        <ecNumber evidence="3">2.7.1.36</ecNumber>
    </recommendedName>
</protein>
<keyword evidence="9" id="KW-0067">ATP-binding</keyword>
<keyword evidence="10" id="KW-0460">Magnesium</keyword>
<evidence type="ECO:0000256" key="10">
    <source>
        <dbReference type="ARBA" id="ARBA00022842"/>
    </source>
</evidence>
<keyword evidence="8 15" id="KW-0418">Kinase</keyword>
<evidence type="ECO:0000256" key="1">
    <source>
        <dbReference type="ARBA" id="ARBA00004496"/>
    </source>
</evidence>
<keyword evidence="7" id="KW-0547">Nucleotide-binding</keyword>
<keyword evidence="11" id="KW-0443">Lipid metabolism</keyword>
<reference evidence="15" key="1">
    <citation type="submission" date="2022-11" db="EMBL/GenBank/DDBJ databases">
        <title>WGS of Natronobacillus azotifigens 24KS-1, an anaerobic diazotrophic haloalkaliphile from soda-rich habitats.</title>
        <authorList>
            <person name="Sorokin D.Y."/>
            <person name="Merkel A.Y."/>
        </authorList>
    </citation>
    <scope>NUCLEOTIDE SEQUENCE</scope>
    <source>
        <strain evidence="15">24KS-1</strain>
    </source>
</reference>
<dbReference type="Gene3D" id="3.30.70.890">
    <property type="entry name" value="GHMP kinase, C-terminal domain"/>
    <property type="match status" value="1"/>
</dbReference>
<comment type="caution">
    <text evidence="15">The sequence shown here is derived from an EMBL/GenBank/DDBJ whole genome shotgun (WGS) entry which is preliminary data.</text>
</comment>
<dbReference type="PANTHER" id="PTHR43290">
    <property type="entry name" value="MEVALONATE KINASE"/>
    <property type="match status" value="1"/>
</dbReference>
<sequence>MIKASQKIGVGQAHSKFILIGEHAVVYGEPAIAIPFPLVNVTAEINYRPGPVEFVSNFYSGAIRDIPVKLEGLAKCVEAVCQHLQHATQDFQIELISSIPIGRGLGSSAAIAVALVRSLYDFFQKKLERSDLMQFVDLAEKYAHGTPSGIDMEATSSDQPIWFEKNKPIQSVEIDQPLHFIVADTGRIGDTHAAVASIKQKYEAEVDQTKARINRLAELTDQAKMMLKNGQAVELGIILNQAHEQLRALGVSDPGLDHYVEVSNNAGALGAKLTGGGRGGCIIALAPSLEVATEIEAALIRESAAQTWLCTIGEVMKS</sequence>
<comment type="similarity">
    <text evidence="2">Belongs to the GHMP kinase family. Mevalonate kinase subfamily.</text>
</comment>
<dbReference type="EMBL" id="JAPRAT010000035">
    <property type="protein sequence ID" value="MCZ0704386.1"/>
    <property type="molecule type" value="Genomic_DNA"/>
</dbReference>
<dbReference type="PROSITE" id="PS00627">
    <property type="entry name" value="GHMP_KINASES_ATP"/>
    <property type="match status" value="1"/>
</dbReference>
<evidence type="ECO:0000256" key="7">
    <source>
        <dbReference type="ARBA" id="ARBA00022741"/>
    </source>
</evidence>
<dbReference type="InterPro" id="IPR036554">
    <property type="entry name" value="GHMP_kinase_C_sf"/>
</dbReference>
<dbReference type="Pfam" id="PF08544">
    <property type="entry name" value="GHMP_kinases_C"/>
    <property type="match status" value="1"/>
</dbReference>
<dbReference type="InterPro" id="IPR013750">
    <property type="entry name" value="GHMP_kinase_C_dom"/>
</dbReference>
<dbReference type="InterPro" id="IPR006204">
    <property type="entry name" value="GHMP_kinase_N_dom"/>
</dbReference>
<dbReference type="Pfam" id="PF00288">
    <property type="entry name" value="GHMP_kinases_N"/>
    <property type="match status" value="1"/>
</dbReference>
<proteinExistence type="inferred from homology"/>
<keyword evidence="6 15" id="KW-0808">Transferase</keyword>
<keyword evidence="16" id="KW-1185">Reference proteome</keyword>
<dbReference type="NCBIfam" id="TIGR00549">
    <property type="entry name" value="mevalon_kin"/>
    <property type="match status" value="1"/>
</dbReference>
<comment type="pathway">
    <text evidence="12">Isoprenoid biosynthesis; isopentenyl diphosphate biosynthesis via mevalonate pathway; isopentenyl diphosphate from (R)-mevalonate: step 1/3.</text>
</comment>
<evidence type="ECO:0000256" key="11">
    <source>
        <dbReference type="ARBA" id="ARBA00023098"/>
    </source>
</evidence>
<dbReference type="SUPFAM" id="SSF54211">
    <property type="entry name" value="Ribosomal protein S5 domain 2-like"/>
    <property type="match status" value="1"/>
</dbReference>
<feature type="domain" description="GHMP kinase C-terminal" evidence="14">
    <location>
        <begin position="227"/>
        <end position="301"/>
    </location>
</feature>
<organism evidence="15 16">
    <name type="scientific">Natronobacillus azotifigens</name>
    <dbReference type="NCBI Taxonomy" id="472978"/>
    <lineage>
        <taxon>Bacteria</taxon>
        <taxon>Bacillati</taxon>
        <taxon>Bacillota</taxon>
        <taxon>Bacilli</taxon>
        <taxon>Bacillales</taxon>
        <taxon>Bacillaceae</taxon>
        <taxon>Natronobacillus</taxon>
    </lineage>
</organism>
<evidence type="ECO:0000256" key="8">
    <source>
        <dbReference type="ARBA" id="ARBA00022777"/>
    </source>
</evidence>
<dbReference type="GO" id="GO:0004496">
    <property type="term" value="F:mevalonate kinase activity"/>
    <property type="evidence" value="ECO:0007669"/>
    <property type="project" value="UniProtKB-EC"/>
</dbReference>